<dbReference type="Pfam" id="PF14602">
    <property type="entry name" value="Hexapep_2"/>
    <property type="match status" value="1"/>
</dbReference>
<dbReference type="SUPFAM" id="SSF51161">
    <property type="entry name" value="Trimeric LpxA-like enzymes"/>
    <property type="match status" value="1"/>
</dbReference>
<reference evidence="1 2" key="1">
    <citation type="submission" date="2020-08" db="EMBL/GenBank/DDBJ databases">
        <authorList>
            <person name="Criscuolo A."/>
        </authorList>
    </citation>
    <scope>NUCLEOTIDE SEQUENCE [LARGE SCALE GENOMIC DNA]</scope>
    <source>
        <strain evidence="1">CIP111764</strain>
    </source>
</reference>
<dbReference type="EMBL" id="CAJFCI010000077">
    <property type="protein sequence ID" value="CAD5109713.1"/>
    <property type="molecule type" value="Genomic_DNA"/>
</dbReference>
<sequence>MVINNLVSFLASRLKGENFRLDPGVTDGYLFRFAFSRGIMYLRGLLYLQRMVMVGSGVQLFAKSHMRFGRSVSIDDGCVVNGLSRDGILFGDNVSIQKRTIIECTGSLRHLGKGLSLGRNVGVGSNSFLGCAGGIDIGDDTIIGNYVSFHSENHNHSDIGMPIRLQGVSHLGIKVGRGCWIGAKVTILDGAVIEDGCIIAAGALLPRGRYVANSIYGGVPAKLIKKR</sequence>
<accession>A0A7U7ERA0</accession>
<dbReference type="PANTHER" id="PTHR23416">
    <property type="entry name" value="SIALIC ACID SYNTHASE-RELATED"/>
    <property type="match status" value="1"/>
</dbReference>
<keyword evidence="1" id="KW-0808">Transferase</keyword>
<comment type="caution">
    <text evidence="1">The sequence shown here is derived from an EMBL/GenBank/DDBJ whole genome shotgun (WGS) entry which is preliminary data.</text>
</comment>
<protein>
    <submittedName>
        <fullName evidence="1">Acetyltransferase</fullName>
        <ecNumber evidence="1">2.3.1.-</ecNumber>
    </submittedName>
</protein>
<dbReference type="EC" id="2.3.1.-" evidence="1"/>
<evidence type="ECO:0000313" key="1">
    <source>
        <dbReference type="EMBL" id="CAD5109713.1"/>
    </source>
</evidence>
<organism evidence="1 2">
    <name type="scientific">Zestomonas carbonaria</name>
    <dbReference type="NCBI Taxonomy" id="2762745"/>
    <lineage>
        <taxon>Bacteria</taxon>
        <taxon>Pseudomonadati</taxon>
        <taxon>Pseudomonadota</taxon>
        <taxon>Gammaproteobacteria</taxon>
        <taxon>Pseudomonadales</taxon>
        <taxon>Pseudomonadaceae</taxon>
        <taxon>Zestomonas</taxon>
    </lineage>
</organism>
<dbReference type="Proteomes" id="UP000583387">
    <property type="component" value="Unassembled WGS sequence"/>
</dbReference>
<keyword evidence="1" id="KW-0012">Acyltransferase</keyword>
<keyword evidence="2" id="KW-1185">Reference proteome</keyword>
<dbReference type="InterPro" id="IPR011004">
    <property type="entry name" value="Trimer_LpxA-like_sf"/>
</dbReference>
<gene>
    <name evidence="1" type="ORF">PSEWESI4_04019</name>
</gene>
<dbReference type="AlphaFoldDB" id="A0A7U7ERA0"/>
<dbReference type="InterPro" id="IPR001451">
    <property type="entry name" value="Hexapep"/>
</dbReference>
<dbReference type="CDD" id="cd04647">
    <property type="entry name" value="LbH_MAT_like"/>
    <property type="match status" value="1"/>
</dbReference>
<evidence type="ECO:0000313" key="2">
    <source>
        <dbReference type="Proteomes" id="UP000583387"/>
    </source>
</evidence>
<dbReference type="InterPro" id="IPR051159">
    <property type="entry name" value="Hexapeptide_acetyltransf"/>
</dbReference>
<dbReference type="Pfam" id="PF00132">
    <property type="entry name" value="Hexapep"/>
    <property type="match status" value="1"/>
</dbReference>
<name>A0A7U7ERA0_9GAMM</name>
<dbReference type="RefSeq" id="WP_210768864.1">
    <property type="nucleotide sequence ID" value="NZ_CAJFCI010000077.1"/>
</dbReference>
<dbReference type="Gene3D" id="2.160.10.10">
    <property type="entry name" value="Hexapeptide repeat proteins"/>
    <property type="match status" value="1"/>
</dbReference>
<dbReference type="GO" id="GO:0016746">
    <property type="term" value="F:acyltransferase activity"/>
    <property type="evidence" value="ECO:0007669"/>
    <property type="project" value="UniProtKB-KW"/>
</dbReference>
<proteinExistence type="predicted"/>